<sequence>MSEILLPLDPALRAALDDLADARGCAPEDVVLDAVRGYLRQETGRVRAVADGLARHHADLLRRLGE</sequence>
<dbReference type="RefSeq" id="WP_234845613.1">
    <property type="nucleotide sequence ID" value="NZ_BAAART010000106.1"/>
</dbReference>
<evidence type="ECO:0008006" key="3">
    <source>
        <dbReference type="Google" id="ProtNLM"/>
    </source>
</evidence>
<gene>
    <name evidence="1" type="ORF">GCM10010104_48110</name>
</gene>
<evidence type="ECO:0000313" key="2">
    <source>
        <dbReference type="Proteomes" id="UP001501474"/>
    </source>
</evidence>
<accession>A0ABP5QZW2</accession>
<keyword evidence="2" id="KW-1185">Reference proteome</keyword>
<reference evidence="2" key="1">
    <citation type="journal article" date="2019" name="Int. J. Syst. Evol. Microbiol.">
        <title>The Global Catalogue of Microorganisms (GCM) 10K type strain sequencing project: providing services to taxonomists for standard genome sequencing and annotation.</title>
        <authorList>
            <consortium name="The Broad Institute Genomics Platform"/>
            <consortium name="The Broad Institute Genome Sequencing Center for Infectious Disease"/>
            <person name="Wu L."/>
            <person name="Ma J."/>
        </authorList>
    </citation>
    <scope>NUCLEOTIDE SEQUENCE [LARGE SCALE GENOMIC DNA]</scope>
    <source>
        <strain evidence="2">JCM 3053</strain>
    </source>
</reference>
<comment type="caution">
    <text evidence="1">The sequence shown here is derived from an EMBL/GenBank/DDBJ whole genome shotgun (WGS) entry which is preliminary data.</text>
</comment>
<name>A0ABP5QZW2_9ACTN</name>
<protein>
    <recommendedName>
        <fullName evidence="3">Ribbon-helix-helix protein, copG family</fullName>
    </recommendedName>
</protein>
<evidence type="ECO:0000313" key="1">
    <source>
        <dbReference type="EMBL" id="GAA2246102.1"/>
    </source>
</evidence>
<organism evidence="1 2">
    <name type="scientific">Streptomyces indiaensis</name>
    <dbReference type="NCBI Taxonomy" id="284033"/>
    <lineage>
        <taxon>Bacteria</taxon>
        <taxon>Bacillati</taxon>
        <taxon>Actinomycetota</taxon>
        <taxon>Actinomycetes</taxon>
        <taxon>Kitasatosporales</taxon>
        <taxon>Streptomycetaceae</taxon>
        <taxon>Streptomyces</taxon>
    </lineage>
</organism>
<proteinExistence type="predicted"/>
<dbReference type="EMBL" id="BAAART010000106">
    <property type="protein sequence ID" value="GAA2246102.1"/>
    <property type="molecule type" value="Genomic_DNA"/>
</dbReference>
<dbReference type="Proteomes" id="UP001501474">
    <property type="component" value="Unassembled WGS sequence"/>
</dbReference>